<evidence type="ECO:0000256" key="1">
    <source>
        <dbReference type="SAM" id="MobiDB-lite"/>
    </source>
</evidence>
<comment type="caution">
    <text evidence="2">The sequence shown here is derived from an EMBL/GenBank/DDBJ whole genome shotgun (WGS) entry which is preliminary data.</text>
</comment>
<keyword evidence="3" id="KW-1185">Reference proteome</keyword>
<evidence type="ECO:0000313" key="3">
    <source>
        <dbReference type="Proteomes" id="UP001184230"/>
    </source>
</evidence>
<protein>
    <submittedName>
        <fullName evidence="2">Uncharacterized protein</fullName>
    </submittedName>
</protein>
<dbReference type="RefSeq" id="WP_309897880.1">
    <property type="nucleotide sequence ID" value="NZ_JAVDRF010000001.1"/>
</dbReference>
<feature type="compositionally biased region" description="Acidic residues" evidence="1">
    <location>
        <begin position="75"/>
        <end position="84"/>
    </location>
</feature>
<evidence type="ECO:0000313" key="2">
    <source>
        <dbReference type="EMBL" id="MDR6534485.1"/>
    </source>
</evidence>
<proteinExistence type="predicted"/>
<gene>
    <name evidence="2" type="ORF">J2739_000245</name>
</gene>
<feature type="region of interest" description="Disordered" evidence="1">
    <location>
        <begin position="72"/>
        <end position="93"/>
    </location>
</feature>
<organism evidence="2 3">
    <name type="scientific">Variovorax soli</name>
    <dbReference type="NCBI Taxonomy" id="376815"/>
    <lineage>
        <taxon>Bacteria</taxon>
        <taxon>Pseudomonadati</taxon>
        <taxon>Pseudomonadota</taxon>
        <taxon>Betaproteobacteria</taxon>
        <taxon>Burkholderiales</taxon>
        <taxon>Comamonadaceae</taxon>
        <taxon>Variovorax</taxon>
    </lineage>
</organism>
<reference evidence="2 3" key="1">
    <citation type="submission" date="2023-07" db="EMBL/GenBank/DDBJ databases">
        <title>Sorghum-associated microbial communities from plants grown in Nebraska, USA.</title>
        <authorList>
            <person name="Schachtman D."/>
        </authorList>
    </citation>
    <scope>NUCLEOTIDE SEQUENCE [LARGE SCALE GENOMIC DNA]</scope>
    <source>
        <strain evidence="2 3">DS1781</strain>
    </source>
</reference>
<accession>A0ABU1N7R9</accession>
<dbReference type="Proteomes" id="UP001184230">
    <property type="component" value="Unassembled WGS sequence"/>
</dbReference>
<sequence>MNLLEMPEAQRTELQARSALAIDGRGQEVLLGMNAEESRFFIACMQQTPSRPAQRERYAELKVRHEAARLRLASVDDESTGDEEGPPHLAHKF</sequence>
<dbReference type="EMBL" id="JAVDRF010000001">
    <property type="protein sequence ID" value="MDR6534485.1"/>
    <property type="molecule type" value="Genomic_DNA"/>
</dbReference>
<name>A0ABU1N7R9_9BURK</name>